<evidence type="ECO:0000256" key="1">
    <source>
        <dbReference type="ARBA" id="ARBA00004571"/>
    </source>
</evidence>
<sequence>MKFKLLRILFMLSKYTFIGLLLQCVALNFLFATSGNAQKVRSVKEVFITEEFKNTTLEEAFRRIEAKTNFVFAVDESILKDKVKLNGSFETTSIADLLLEISKEAKVKFKQVNNNISVTKIKGAIQKQVKKELIEVLITVKGRVIDEDGAGIPGVNVLVKGTSNGTITDVEGMYSIEVPEDATLVFSSIGYVSEEIAVDNRTTINVSLFSSIEKLSEVVVVGYGTQKKANVTGAIVDIDDKELNQSPVANLSNALVGRLPGLVATQRGGIPGGDGSNLLVRGISTTGNSSPLVIVDGVQRGFTNLDPNEIESITILKDASAAAVYGVRGANGVILITTKRGEKGKPTISYSAEFSSQQPTRLPEFLDSYNYALLLNEAKRNEGRPEQFTDDDLAKFRDGSSPNTHPNTDWFEEALKSSAPQHQHNLSISGGGDKVSYFASIGYLNQDGLYENVGFERYNFRSNIDFDVTDNLKVSLDLAGRLEQRDRPGIGTGTIFSGLVRTPPVAVAFYDNGLPGNYRGGNQIQALRESGYSESTRNIFLGTIKGEYKLPFIKGLTVRGYVSIDRMQEFSKTWTTPYSYYDLQNGEFIERTVGGDPTLSQSFFQGPPPSGSGVPDPTLTMNATFNYENSFDKHEIGALIGVERAQHKSNSFDAFRRGFISGEIDQLFAGDSETSTNNGSAFEAARLGYLGRLNYAFDGRYLFEASFRYDASENFPDDKRWGFFPSFSVGWRISEEAFMPEIEALDELKLRASWGQLGNDRISQFQFLSNYAFSDAYLFGGTNPATVQTLRQGVLANPNVTWETATITNIGLNLGLWGSKLTLEADYFTKTTEDILAFRNLSVPGTFGASLPRENIGEVKNSGFELSAQYRSKFGEIDYWVKGNYTFAQNEVVFIDEPQDVIENLRRTGRPIGAQFGYRALGLFQSQEEIDAHADQGAVAPGDIKYEDINGDDVINGDDRVFLGTTNIPESVYGLSFGLNYKGFDLSVQLQGAGNFNVYLSEEAAWAFFNDGKALELHLDRWTPDNPGATYPRVLTEDSNNRRVSSYWMRDAKYLRVKNVELGYTLPNELISKIGLQSVRTYVSGLNLITFSDLDTFDPEAPSGRGWHYPQQRVFTLGVRVQL</sequence>
<dbReference type="NCBIfam" id="TIGR04057">
    <property type="entry name" value="SusC_RagA_signa"/>
    <property type="match status" value="1"/>
</dbReference>
<dbReference type="InterPro" id="IPR023996">
    <property type="entry name" value="TonB-dep_OMP_SusC/RagA"/>
</dbReference>
<dbReference type="SUPFAM" id="SSF49464">
    <property type="entry name" value="Carboxypeptidase regulatory domain-like"/>
    <property type="match status" value="1"/>
</dbReference>
<evidence type="ECO:0000256" key="5">
    <source>
        <dbReference type="ARBA" id="ARBA00023136"/>
    </source>
</evidence>
<dbReference type="EMBL" id="JAUJEA010000004">
    <property type="protein sequence ID" value="MDN5202106.1"/>
    <property type="molecule type" value="Genomic_DNA"/>
</dbReference>
<dbReference type="Gene3D" id="3.55.50.30">
    <property type="match status" value="1"/>
</dbReference>
<evidence type="ECO:0000313" key="9">
    <source>
        <dbReference type="EMBL" id="MDN5202106.1"/>
    </source>
</evidence>
<comment type="subcellular location">
    <subcellularLocation>
        <location evidence="1 7">Cell outer membrane</location>
        <topology evidence="1 7">Multi-pass membrane protein</topology>
    </subcellularLocation>
</comment>
<dbReference type="PROSITE" id="PS52016">
    <property type="entry name" value="TONB_DEPENDENT_REC_3"/>
    <property type="match status" value="1"/>
</dbReference>
<dbReference type="Gene3D" id="2.170.130.10">
    <property type="entry name" value="TonB-dependent receptor, plug domain"/>
    <property type="match status" value="1"/>
</dbReference>
<comment type="caution">
    <text evidence="9">The sequence shown here is derived from an EMBL/GenBank/DDBJ whole genome shotgun (WGS) entry which is preliminary data.</text>
</comment>
<keyword evidence="4 7" id="KW-0812">Transmembrane</keyword>
<dbReference type="Gene3D" id="2.60.40.1120">
    <property type="entry name" value="Carboxypeptidase-like, regulatory domain"/>
    <property type="match status" value="1"/>
</dbReference>
<evidence type="ECO:0000256" key="7">
    <source>
        <dbReference type="PROSITE-ProRule" id="PRU01360"/>
    </source>
</evidence>
<reference evidence="9" key="1">
    <citation type="submission" date="2023-06" db="EMBL/GenBank/DDBJ databases">
        <title>Genomic of Parafulvivirga corallium.</title>
        <authorList>
            <person name="Wang G."/>
        </authorList>
    </citation>
    <scope>NUCLEOTIDE SEQUENCE</scope>
    <source>
        <strain evidence="9">BMA10</strain>
    </source>
</reference>
<evidence type="ECO:0000256" key="3">
    <source>
        <dbReference type="ARBA" id="ARBA00022452"/>
    </source>
</evidence>
<dbReference type="NCBIfam" id="TIGR04056">
    <property type="entry name" value="OMP_RagA_SusC"/>
    <property type="match status" value="1"/>
</dbReference>
<dbReference type="InterPro" id="IPR012910">
    <property type="entry name" value="Plug_dom"/>
</dbReference>
<keyword evidence="10" id="KW-1185">Reference proteome</keyword>
<organism evidence="9 10">
    <name type="scientific">Splendidivirga corallicola</name>
    <dbReference type="NCBI Taxonomy" id="3051826"/>
    <lineage>
        <taxon>Bacteria</taxon>
        <taxon>Pseudomonadati</taxon>
        <taxon>Bacteroidota</taxon>
        <taxon>Cytophagia</taxon>
        <taxon>Cytophagales</taxon>
        <taxon>Splendidivirgaceae</taxon>
        <taxon>Splendidivirga</taxon>
    </lineage>
</organism>
<evidence type="ECO:0000313" key="10">
    <source>
        <dbReference type="Proteomes" id="UP001172082"/>
    </source>
</evidence>
<evidence type="ECO:0000256" key="2">
    <source>
        <dbReference type="ARBA" id="ARBA00022448"/>
    </source>
</evidence>
<name>A0ABT8KN17_9BACT</name>
<dbReference type="InterPro" id="IPR037066">
    <property type="entry name" value="Plug_dom_sf"/>
</dbReference>
<protein>
    <submittedName>
        <fullName evidence="9">SusC/RagA family TonB-linked outer membrane protein</fullName>
    </submittedName>
</protein>
<keyword evidence="2 7" id="KW-0813">Transport</keyword>
<dbReference type="InterPro" id="IPR008969">
    <property type="entry name" value="CarboxyPept-like_regulatory"/>
</dbReference>
<evidence type="ECO:0000256" key="4">
    <source>
        <dbReference type="ARBA" id="ARBA00022692"/>
    </source>
</evidence>
<gene>
    <name evidence="9" type="ORF">QQ008_12050</name>
</gene>
<feature type="domain" description="TonB-dependent receptor plug" evidence="8">
    <location>
        <begin position="228"/>
        <end position="333"/>
    </location>
</feature>
<dbReference type="SUPFAM" id="SSF56935">
    <property type="entry name" value="Porins"/>
    <property type="match status" value="1"/>
</dbReference>
<proteinExistence type="inferred from homology"/>
<keyword evidence="6 7" id="KW-0998">Cell outer membrane</keyword>
<keyword evidence="3 7" id="KW-1134">Transmembrane beta strand</keyword>
<dbReference type="Proteomes" id="UP001172082">
    <property type="component" value="Unassembled WGS sequence"/>
</dbReference>
<dbReference type="InterPro" id="IPR023997">
    <property type="entry name" value="TonB-dep_OMP_SusC/RagA_CS"/>
</dbReference>
<keyword evidence="5 7" id="KW-0472">Membrane</keyword>
<dbReference type="InterPro" id="IPR036942">
    <property type="entry name" value="Beta-barrel_TonB_sf"/>
</dbReference>
<dbReference type="InterPro" id="IPR039426">
    <property type="entry name" value="TonB-dep_rcpt-like"/>
</dbReference>
<dbReference type="Pfam" id="PF13715">
    <property type="entry name" value="CarbopepD_reg_2"/>
    <property type="match status" value="1"/>
</dbReference>
<accession>A0ABT8KN17</accession>
<dbReference type="Pfam" id="PF07715">
    <property type="entry name" value="Plug"/>
    <property type="match status" value="1"/>
</dbReference>
<evidence type="ECO:0000256" key="6">
    <source>
        <dbReference type="ARBA" id="ARBA00023237"/>
    </source>
</evidence>
<dbReference type="RefSeq" id="WP_346752132.1">
    <property type="nucleotide sequence ID" value="NZ_JAUJEA010000004.1"/>
</dbReference>
<dbReference type="Gene3D" id="2.40.170.20">
    <property type="entry name" value="TonB-dependent receptor, beta-barrel domain"/>
    <property type="match status" value="1"/>
</dbReference>
<evidence type="ECO:0000259" key="8">
    <source>
        <dbReference type="Pfam" id="PF07715"/>
    </source>
</evidence>
<comment type="similarity">
    <text evidence="7">Belongs to the TonB-dependent receptor family.</text>
</comment>